<proteinExistence type="predicted"/>
<reference evidence="2 3" key="1">
    <citation type="submission" date="2022-04" db="EMBL/GenBank/DDBJ databases">
        <title>Diverse halophilic archaea isolated from saline environments.</title>
        <authorList>
            <person name="Cui H.-L."/>
        </authorList>
    </citation>
    <scope>NUCLEOTIDE SEQUENCE [LARGE SCALE GENOMIC DNA]</scope>
    <source>
        <strain evidence="2 3">XZYJT49</strain>
        <plasmid evidence="2 3">unnamed2</plasmid>
    </source>
</reference>
<dbReference type="EMBL" id="CP096661">
    <property type="protein sequence ID" value="UPV76686.1"/>
    <property type="molecule type" value="Genomic_DNA"/>
</dbReference>
<name>A0A8U0I199_9EURY</name>
<geneLocation type="plasmid" evidence="2 3">
    <name>unnamed2</name>
</geneLocation>
<accession>A0A8U0I199</accession>
<keyword evidence="2" id="KW-0614">Plasmid</keyword>
<sequence length="163" mass="18129">MQEIETQSMNTERKPTIPSLTEMYGALADDRRRVILSILTDRTTAVDVATLARSVAARETGTSVGDVDEETVEQVRASIYHVHLPKLANAGIIQHNEEQQTVELAHDGIQQLPLTDQQRSLSSTDDATLQIAAEEQLQSALNANSQEQTMFHVRQVLQLLRLN</sequence>
<evidence type="ECO:0000313" key="2">
    <source>
        <dbReference type="EMBL" id="UPV76686.1"/>
    </source>
</evidence>
<dbReference type="Proteomes" id="UP000830729">
    <property type="component" value="Plasmid unnamed2"/>
</dbReference>
<dbReference type="KEGG" id="halx:M0R89_21020"/>
<evidence type="ECO:0000313" key="3">
    <source>
        <dbReference type="Proteomes" id="UP000830729"/>
    </source>
</evidence>
<dbReference type="InterPro" id="IPR055768">
    <property type="entry name" value="DUF7344"/>
</dbReference>
<organism evidence="2 3">
    <name type="scientific">Halorussus limi</name>
    <dbReference type="NCBI Taxonomy" id="2938695"/>
    <lineage>
        <taxon>Archaea</taxon>
        <taxon>Methanobacteriati</taxon>
        <taxon>Methanobacteriota</taxon>
        <taxon>Stenosarchaea group</taxon>
        <taxon>Halobacteria</taxon>
        <taxon>Halobacteriales</taxon>
        <taxon>Haladaptataceae</taxon>
        <taxon>Halorussus</taxon>
    </lineage>
</organism>
<dbReference type="AlphaFoldDB" id="A0A8U0I199"/>
<dbReference type="GeneID" id="72187737"/>
<dbReference type="Pfam" id="PF24035">
    <property type="entry name" value="DUF7344"/>
    <property type="match status" value="1"/>
</dbReference>
<dbReference type="Gene3D" id="1.10.10.10">
    <property type="entry name" value="Winged helix-like DNA-binding domain superfamily/Winged helix DNA-binding domain"/>
    <property type="match status" value="1"/>
</dbReference>
<feature type="domain" description="DUF7344" evidence="1">
    <location>
        <begin position="26"/>
        <end position="103"/>
    </location>
</feature>
<dbReference type="RefSeq" id="WP_248652719.1">
    <property type="nucleotide sequence ID" value="NZ_CP096661.1"/>
</dbReference>
<evidence type="ECO:0000259" key="1">
    <source>
        <dbReference type="Pfam" id="PF24035"/>
    </source>
</evidence>
<protein>
    <recommendedName>
        <fullName evidence="1">DUF7344 domain-containing protein</fullName>
    </recommendedName>
</protein>
<dbReference type="InterPro" id="IPR036388">
    <property type="entry name" value="WH-like_DNA-bd_sf"/>
</dbReference>
<gene>
    <name evidence="2" type="ORF">M0R89_21020</name>
</gene>
<keyword evidence="3" id="KW-1185">Reference proteome</keyword>